<dbReference type="PRINTS" id="PR00080">
    <property type="entry name" value="SDRFAMILY"/>
</dbReference>
<dbReference type="EMBL" id="JAMXQS010000012">
    <property type="protein sequence ID" value="MCO6052222.1"/>
    <property type="molecule type" value="Genomic_DNA"/>
</dbReference>
<dbReference type="SUPFAM" id="SSF51735">
    <property type="entry name" value="NAD(P)-binding Rossmann-fold domains"/>
    <property type="match status" value="1"/>
</dbReference>
<dbReference type="Gene3D" id="3.40.50.720">
    <property type="entry name" value="NAD(P)-binding Rossmann-like Domain"/>
    <property type="match status" value="1"/>
</dbReference>
<dbReference type="RefSeq" id="WP_252822541.1">
    <property type="nucleotide sequence ID" value="NZ_JAMXQS010000012.1"/>
</dbReference>
<keyword evidence="3" id="KW-1185">Reference proteome</keyword>
<dbReference type="InterPro" id="IPR036291">
    <property type="entry name" value="NAD(P)-bd_dom_sf"/>
</dbReference>
<evidence type="ECO:0000313" key="3">
    <source>
        <dbReference type="Proteomes" id="UP001205906"/>
    </source>
</evidence>
<sequence>MDLGIRDRWAIVCASSRGLGKACAVALASEGVHLIINGTNRAVLLETAAEIRALSSVEVVPVVADVATKEGRAALHSACGSPDILINNAGGPPAGNFRSLSREQWLDAIEMNMLAPIEMTNAVVDGMIARRFGRIVNITSSSVKAPISYLGLSNGARSGLTGFMAGVATEISQFNVTINNILPGSFETDRLRESARQVAVTGQEPEQVLEHWRASETSRRFGNPSECGALCAFLCSGSSGYITKQNIMIDGGSYAGAF</sequence>
<organism evidence="2 3">
    <name type="scientific">Mesorhizobium liriopis</name>
    <dbReference type="NCBI Taxonomy" id="2953882"/>
    <lineage>
        <taxon>Bacteria</taxon>
        <taxon>Pseudomonadati</taxon>
        <taxon>Pseudomonadota</taxon>
        <taxon>Alphaproteobacteria</taxon>
        <taxon>Hyphomicrobiales</taxon>
        <taxon>Phyllobacteriaceae</taxon>
        <taxon>Mesorhizobium</taxon>
    </lineage>
</organism>
<dbReference type="Pfam" id="PF13561">
    <property type="entry name" value="adh_short_C2"/>
    <property type="match status" value="1"/>
</dbReference>
<accession>A0ABT1CBL0</accession>
<comment type="similarity">
    <text evidence="1">Belongs to the short-chain dehydrogenases/reductases (SDR) family.</text>
</comment>
<gene>
    <name evidence="2" type="ORF">NGM99_20755</name>
</gene>
<name>A0ABT1CBL0_9HYPH</name>
<evidence type="ECO:0000313" key="2">
    <source>
        <dbReference type="EMBL" id="MCO6052222.1"/>
    </source>
</evidence>
<dbReference type="InterPro" id="IPR002347">
    <property type="entry name" value="SDR_fam"/>
</dbReference>
<dbReference type="PANTHER" id="PTHR42879:SF6">
    <property type="entry name" value="NADPH-DEPENDENT REDUCTASE BACG"/>
    <property type="match status" value="1"/>
</dbReference>
<dbReference type="PRINTS" id="PR00081">
    <property type="entry name" value="GDHRDH"/>
</dbReference>
<reference evidence="2 3" key="1">
    <citation type="submission" date="2022-06" db="EMBL/GenBank/DDBJ databases">
        <title>Mesorhizobium sp. strain RP14 Genome sequencing and assembly.</title>
        <authorList>
            <person name="Kim I."/>
        </authorList>
    </citation>
    <scope>NUCLEOTIDE SEQUENCE [LARGE SCALE GENOMIC DNA]</scope>
    <source>
        <strain evidence="3">RP14(2022)</strain>
    </source>
</reference>
<dbReference type="PANTHER" id="PTHR42879">
    <property type="entry name" value="3-OXOACYL-(ACYL-CARRIER-PROTEIN) REDUCTASE"/>
    <property type="match status" value="1"/>
</dbReference>
<dbReference type="Proteomes" id="UP001205906">
    <property type="component" value="Unassembled WGS sequence"/>
</dbReference>
<proteinExistence type="inferred from homology"/>
<evidence type="ECO:0000256" key="1">
    <source>
        <dbReference type="ARBA" id="ARBA00006484"/>
    </source>
</evidence>
<protein>
    <submittedName>
        <fullName evidence="2">SDR family oxidoreductase</fullName>
    </submittedName>
</protein>
<comment type="caution">
    <text evidence="2">The sequence shown here is derived from an EMBL/GenBank/DDBJ whole genome shotgun (WGS) entry which is preliminary data.</text>
</comment>
<dbReference type="InterPro" id="IPR050259">
    <property type="entry name" value="SDR"/>
</dbReference>